<comment type="subcellular location">
    <subcellularLocation>
        <location evidence="1">Membrane</location>
        <topology evidence="1">Multi-pass membrane protein</topology>
    </subcellularLocation>
</comment>
<evidence type="ECO:0000256" key="3">
    <source>
        <dbReference type="ARBA" id="ARBA00022692"/>
    </source>
</evidence>
<dbReference type="InterPro" id="IPR001898">
    <property type="entry name" value="SLC13A/DASS"/>
</dbReference>
<dbReference type="AlphaFoldDB" id="A0A0E1NNP4"/>
<feature type="transmembrane region" description="Helical" evidence="6">
    <location>
        <begin position="5"/>
        <end position="24"/>
    </location>
</feature>
<dbReference type="EMBL" id="CP000308">
    <property type="protein sequence ID" value="ABG15422.1"/>
    <property type="molecule type" value="Genomic_DNA"/>
</dbReference>
<feature type="transmembrane region" description="Helical" evidence="6">
    <location>
        <begin position="265"/>
        <end position="287"/>
    </location>
</feature>
<dbReference type="GO" id="GO:0022857">
    <property type="term" value="F:transmembrane transporter activity"/>
    <property type="evidence" value="ECO:0007669"/>
    <property type="project" value="InterPro"/>
</dbReference>
<evidence type="ECO:0000313" key="7">
    <source>
        <dbReference type="EMBL" id="ABG15422.1"/>
    </source>
</evidence>
<dbReference type="Proteomes" id="UP000001971">
    <property type="component" value="Chromosome"/>
</dbReference>
<feature type="transmembrane region" description="Helical" evidence="6">
    <location>
        <begin position="445"/>
        <end position="468"/>
    </location>
</feature>
<protein>
    <submittedName>
        <fullName evidence="7">Putative membrane transport protein</fullName>
    </submittedName>
</protein>
<dbReference type="InterPro" id="IPR030676">
    <property type="entry name" value="CitT-rel"/>
</dbReference>
<dbReference type="PANTHER" id="PTHR42826">
    <property type="entry name" value="DICARBOXYLATE TRANSPORTER 2.1, CHLOROPLASTIC"/>
    <property type="match status" value="1"/>
</dbReference>
<reference evidence="7 8" key="1">
    <citation type="journal article" date="2006" name="J. Bacteriol.">
        <title>Complete genome sequence of Yersinia pestis strains Antiqua and Nepal516: evidence of gene reduction in an emerging pathogen.</title>
        <authorList>
            <person name="Chain P.S."/>
            <person name="Hu P."/>
            <person name="Malfatti S.A."/>
            <person name="Radnedge L."/>
            <person name="Larimer F."/>
            <person name="Vergez L.M."/>
            <person name="Worsham P."/>
            <person name="Chu M.C."/>
            <person name="Andersen G.L."/>
        </authorList>
    </citation>
    <scope>NUCLEOTIDE SEQUENCE [LARGE SCALE GENOMIC DNA]</scope>
    <source>
        <strain evidence="7 8">Antiqua</strain>
    </source>
</reference>
<dbReference type="NCBIfam" id="TIGR00785">
    <property type="entry name" value="dass"/>
    <property type="match status" value="1"/>
</dbReference>
<organism evidence="7 8">
    <name type="scientific">Yersinia pestis bv. Antiqua (strain Antiqua)</name>
    <dbReference type="NCBI Taxonomy" id="360102"/>
    <lineage>
        <taxon>Bacteria</taxon>
        <taxon>Pseudomonadati</taxon>
        <taxon>Pseudomonadota</taxon>
        <taxon>Gammaproteobacteria</taxon>
        <taxon>Enterobacterales</taxon>
        <taxon>Yersiniaceae</taxon>
        <taxon>Yersinia</taxon>
    </lineage>
</organism>
<keyword evidence="3 6" id="KW-0812">Transmembrane</keyword>
<evidence type="ECO:0000256" key="2">
    <source>
        <dbReference type="ARBA" id="ARBA00007349"/>
    </source>
</evidence>
<feature type="transmembrane region" description="Helical" evidence="6">
    <location>
        <begin position="210"/>
        <end position="235"/>
    </location>
</feature>
<dbReference type="PATRIC" id="fig|360102.15.peg.2203"/>
<proteinExistence type="inferred from homology"/>
<keyword evidence="4 6" id="KW-1133">Transmembrane helix</keyword>
<feature type="transmembrane region" description="Helical" evidence="6">
    <location>
        <begin position="81"/>
        <end position="100"/>
    </location>
</feature>
<evidence type="ECO:0000256" key="1">
    <source>
        <dbReference type="ARBA" id="ARBA00004141"/>
    </source>
</evidence>
<dbReference type="HOGENOM" id="CLU_005170_7_3_6"/>
<dbReference type="Pfam" id="PF00939">
    <property type="entry name" value="Na_sulph_symp"/>
    <property type="match status" value="1"/>
</dbReference>
<feature type="transmembrane region" description="Helical" evidence="6">
    <location>
        <begin position="324"/>
        <end position="341"/>
    </location>
</feature>
<feature type="transmembrane region" description="Helical" evidence="6">
    <location>
        <begin position="175"/>
        <end position="195"/>
    </location>
</feature>
<evidence type="ECO:0000256" key="6">
    <source>
        <dbReference type="SAM" id="Phobius"/>
    </source>
</evidence>
<dbReference type="RefSeq" id="WP_002208963.1">
    <property type="nucleotide sequence ID" value="NC_008150.1"/>
</dbReference>
<feature type="transmembrane region" description="Helical" evidence="6">
    <location>
        <begin position="293"/>
        <end position="312"/>
    </location>
</feature>
<accession>A0A0E1NNP4</accession>
<evidence type="ECO:0000256" key="4">
    <source>
        <dbReference type="ARBA" id="ARBA00022989"/>
    </source>
</evidence>
<dbReference type="PIRSF" id="PIRSF002457">
    <property type="entry name" value="DASS"/>
    <property type="match status" value="1"/>
</dbReference>
<dbReference type="GeneID" id="57974511"/>
<evidence type="ECO:0000313" key="8">
    <source>
        <dbReference type="Proteomes" id="UP000001971"/>
    </source>
</evidence>
<feature type="transmembrane region" description="Helical" evidence="6">
    <location>
        <begin position="388"/>
        <end position="415"/>
    </location>
</feature>
<feature type="transmembrane region" description="Helical" evidence="6">
    <location>
        <begin position="361"/>
        <end position="381"/>
    </location>
</feature>
<sequence>MKNKIWKLCILVMIPLVIWFIPPPEGLTELSWRLSGFYLAAICGLILKPFSEAVVLLGVVGFAGFFLNNTSQILVGYATSTVWLVFAAFGISISFVKTGLGRRIAFHMIRFCGSTTLRLGYVTAFLEFVISPVTPSNTARSGGIVFPIILSVVKALGSEPGDTAKKAGSYLMSNIYFVMKVSSFMFITAMAPNLLAADFAAKILGIHLDWGVWALAMVVPGLLLLLIVPAVGYYLDKPELKKVDNKKIADEGLAELGPITRNEKLLVGIFISALLGWALPSLLGQLFGITLKIDATAVAIMAMALCILLGVIKWDDVLQNKGAWNTLLWFGGIIGLASALSKEKVFDWLANLIQNNVDFGHNPFIALTIIGFLSIIIRYFFASASSYAIAMLPVFLTVGKVAGADPMALALVLAATNSYGGALTHYGGGSAPIIFGAGYNNVKQWWASGAVIATVCFIVTMTVGYVWWQFLGFVK</sequence>
<feature type="transmembrane region" description="Helical" evidence="6">
    <location>
        <begin position="54"/>
        <end position="75"/>
    </location>
</feature>
<gene>
    <name evidence="7" type="ordered locus">YPA_3460</name>
</gene>
<name>A0A0E1NNP4_YERPA</name>
<comment type="similarity">
    <text evidence="2">Belongs to the SLC13A/DASS transporter (TC 2.A.47) family. DIT1 subfamily.</text>
</comment>
<keyword evidence="5 6" id="KW-0472">Membrane</keyword>
<dbReference type="KEGG" id="ypa:YPA_3460"/>
<evidence type="ECO:0000256" key="5">
    <source>
        <dbReference type="ARBA" id="ARBA00023136"/>
    </source>
</evidence>
<dbReference type="GO" id="GO:0016020">
    <property type="term" value="C:membrane"/>
    <property type="evidence" value="ECO:0007669"/>
    <property type="project" value="UniProtKB-SubCell"/>
</dbReference>